<keyword evidence="1" id="KW-0645">Protease</keyword>
<evidence type="ECO:0000313" key="1">
    <source>
        <dbReference type="EMBL" id="EHM10396.1"/>
    </source>
</evidence>
<dbReference type="RefSeq" id="WP_006583890.1">
    <property type="nucleotide sequence ID" value="NZ_CM001377.1"/>
</dbReference>
<keyword evidence="2" id="KW-1185">Reference proteome</keyword>
<dbReference type="AlphaFoldDB" id="H0UNB1"/>
<dbReference type="Proteomes" id="UP000005730">
    <property type="component" value="Chromosome"/>
</dbReference>
<dbReference type="EMBL" id="CM001377">
    <property type="protein sequence ID" value="EHM10396.1"/>
    <property type="molecule type" value="Genomic_DNA"/>
</dbReference>
<keyword evidence="1" id="KW-0031">Aminopeptidase</keyword>
<protein>
    <submittedName>
        <fullName evidence="1">D-aminopeptidase</fullName>
    </submittedName>
</protein>
<dbReference type="Pfam" id="PF04951">
    <property type="entry name" value="Peptidase_M55"/>
    <property type="match status" value="1"/>
</dbReference>
<dbReference type="STRING" id="926567.TheveDRAFT_1276"/>
<dbReference type="InterPro" id="IPR036177">
    <property type="entry name" value="Peptidase_M55_sf"/>
</dbReference>
<organism evidence="1 2">
    <name type="scientific">Thermanaerovibrio velox DSM 12556</name>
    <dbReference type="NCBI Taxonomy" id="926567"/>
    <lineage>
        <taxon>Bacteria</taxon>
        <taxon>Thermotogati</taxon>
        <taxon>Synergistota</taxon>
        <taxon>Synergistia</taxon>
        <taxon>Synergistales</taxon>
        <taxon>Synergistaceae</taxon>
        <taxon>Thermanaerovibrio</taxon>
    </lineage>
</organism>
<dbReference type="OrthoDB" id="9785420at2"/>
<dbReference type="SUPFAM" id="SSF63992">
    <property type="entry name" value="Dipeptide transport protein"/>
    <property type="match status" value="1"/>
</dbReference>
<dbReference type="GO" id="GO:0004177">
    <property type="term" value="F:aminopeptidase activity"/>
    <property type="evidence" value="ECO:0007669"/>
    <property type="project" value="UniProtKB-KW"/>
</dbReference>
<accession>H0UNB1</accession>
<dbReference type="eggNOG" id="COG2362">
    <property type="taxonomic scope" value="Bacteria"/>
</dbReference>
<gene>
    <name evidence="1" type="ORF">TheveDRAFT_1276</name>
</gene>
<proteinExistence type="predicted"/>
<dbReference type="InterPro" id="IPR007035">
    <property type="entry name" value="Peptidase_M55"/>
</dbReference>
<dbReference type="InterPro" id="IPR027476">
    <property type="entry name" value="DppA_N"/>
</dbReference>
<reference evidence="1 2" key="1">
    <citation type="submission" date="2011-10" db="EMBL/GenBank/DDBJ databases">
        <title>The Noncontiguous Finished genome of Thermanaerovibrio velox DSM 12556.</title>
        <authorList>
            <consortium name="US DOE Joint Genome Institute (JGI-PGF)"/>
            <person name="Lucas S."/>
            <person name="Copeland A."/>
            <person name="Lapidus A."/>
            <person name="Glavina del Rio T."/>
            <person name="Dalin E."/>
            <person name="Tice H."/>
            <person name="Bruce D."/>
            <person name="Goodwin L."/>
            <person name="Pitluck S."/>
            <person name="Peters L."/>
            <person name="Mikhailova N."/>
            <person name="Teshima H."/>
            <person name="Kyrpides N."/>
            <person name="Mavromatis K."/>
            <person name="Ivanova N."/>
            <person name="Markowitz V."/>
            <person name="Cheng J.-F."/>
            <person name="Hugenholtz P."/>
            <person name="Woyke T."/>
            <person name="Wu D."/>
            <person name="Spring S."/>
            <person name="Brambilla E.-M."/>
            <person name="Klenk H.-P."/>
            <person name="Eisen J.A."/>
        </authorList>
    </citation>
    <scope>NUCLEOTIDE SEQUENCE [LARGE SCALE GENOMIC DNA]</scope>
    <source>
        <strain evidence="1 2">DSM 12556</strain>
    </source>
</reference>
<name>H0UNB1_9BACT</name>
<dbReference type="HOGENOM" id="CLU_1081557_0_0_0"/>
<sequence length="260" mass="27853">MKILISLRSEGFPCVANHPPQGLVSHYMEPLCEMLSLGDNCVVVDDPQGLLDPVGFLRFCTVVSGPFNLLTLPHLMAESDAAMLIGYPAMWGAEKGAVPSDGMASIRGVRVNGRCMGPIGLEVFSSAVLSTPVILIAGDDFACFEAEALFGEGRPVICELKESLGARSFAALRGGVEVLMDGAKSAIWSMDAGSIPRPDPFKPPYRVSVELTSPELADAVSLLPMSRRVGACEVSFETEDPFDVRRFLASAMMIADRIRT</sequence>
<evidence type="ECO:0000313" key="2">
    <source>
        <dbReference type="Proteomes" id="UP000005730"/>
    </source>
</evidence>
<dbReference type="Gene3D" id="3.40.50.10780">
    <property type="entry name" value="Dipeptide transport protein"/>
    <property type="match status" value="1"/>
</dbReference>
<keyword evidence="1" id="KW-0378">Hydrolase</keyword>